<dbReference type="EMBL" id="NPMS01000007">
    <property type="protein sequence ID" value="OZU87822.1"/>
    <property type="molecule type" value="Genomic_DNA"/>
</dbReference>
<dbReference type="InterPro" id="IPR008274">
    <property type="entry name" value="AldOxase/xan_DH_MoCoBD1"/>
</dbReference>
<dbReference type="OrthoDB" id="9759099at2"/>
<dbReference type="AlphaFoldDB" id="A0A265N753"/>
<dbReference type="InterPro" id="IPR016208">
    <property type="entry name" value="Ald_Oxase/xanthine_DH-like"/>
</dbReference>
<dbReference type="GO" id="GO:0016491">
    <property type="term" value="F:oxidoreductase activity"/>
    <property type="evidence" value="ECO:0007669"/>
    <property type="project" value="InterPro"/>
</dbReference>
<accession>A0A265N753</accession>
<evidence type="ECO:0000313" key="2">
    <source>
        <dbReference type="EMBL" id="OZU87822.1"/>
    </source>
</evidence>
<dbReference type="InterPro" id="IPR037165">
    <property type="entry name" value="AldOxase/xan_DH_Mopterin-bd_sf"/>
</dbReference>
<dbReference type="PANTHER" id="PTHR11908">
    <property type="entry name" value="XANTHINE DEHYDROGENASE"/>
    <property type="match status" value="1"/>
</dbReference>
<dbReference type="InterPro" id="IPR046867">
    <property type="entry name" value="AldOxase/xan_DH_MoCoBD2"/>
</dbReference>
<dbReference type="SUPFAM" id="SSF54665">
    <property type="entry name" value="CO dehydrogenase molybdoprotein N-domain-like"/>
    <property type="match status" value="1"/>
</dbReference>
<dbReference type="GO" id="GO:0005506">
    <property type="term" value="F:iron ion binding"/>
    <property type="evidence" value="ECO:0007669"/>
    <property type="project" value="InterPro"/>
</dbReference>
<feature type="domain" description="Aldehyde oxidase/xanthine dehydrogenase a/b hammerhead" evidence="1">
    <location>
        <begin position="34"/>
        <end position="140"/>
    </location>
</feature>
<dbReference type="Pfam" id="PF02738">
    <property type="entry name" value="MoCoBD_1"/>
    <property type="match status" value="1"/>
</dbReference>
<dbReference type="SUPFAM" id="SSF56003">
    <property type="entry name" value="Molybdenum cofactor-binding domain"/>
    <property type="match status" value="1"/>
</dbReference>
<dbReference type="RefSeq" id="WP_094886510.1">
    <property type="nucleotide sequence ID" value="NZ_NPMS01000007.1"/>
</dbReference>
<dbReference type="InterPro" id="IPR036856">
    <property type="entry name" value="Ald_Oxase/Xan_DH_a/b_sf"/>
</dbReference>
<dbReference type="Pfam" id="PF01315">
    <property type="entry name" value="Ald_Xan_dh_C"/>
    <property type="match status" value="1"/>
</dbReference>
<gene>
    <name evidence="2" type="ORF">CIL03_14035</name>
</gene>
<evidence type="ECO:0000259" key="1">
    <source>
        <dbReference type="SMART" id="SM01008"/>
    </source>
</evidence>
<dbReference type="InterPro" id="IPR000674">
    <property type="entry name" value="Ald_Oxase/Xan_DH_a/b"/>
</dbReference>
<dbReference type="Gene3D" id="3.90.1170.50">
    <property type="entry name" value="Aldehyde oxidase/xanthine dehydrogenase, a/b hammerhead"/>
    <property type="match status" value="1"/>
</dbReference>
<dbReference type="Proteomes" id="UP000216498">
    <property type="component" value="Unassembled WGS sequence"/>
</dbReference>
<dbReference type="SMART" id="SM01008">
    <property type="entry name" value="Ald_Xan_dh_C"/>
    <property type="match status" value="1"/>
</dbReference>
<organism evidence="2 3">
    <name type="scientific">Virgibacillus indicus</name>
    <dbReference type="NCBI Taxonomy" id="2024554"/>
    <lineage>
        <taxon>Bacteria</taxon>
        <taxon>Bacillati</taxon>
        <taxon>Bacillota</taxon>
        <taxon>Bacilli</taxon>
        <taxon>Bacillales</taxon>
        <taxon>Bacillaceae</taxon>
        <taxon>Virgibacillus</taxon>
    </lineage>
</organism>
<sequence length="778" mass="84436">MSKEVKDVQKLENQQQLKWVGKSVKRIDGPAKVTGEQKYKTDFNYPNMVWGKVLRARYPFAKIKGIDTSKAEAHPDAVCVLTHKDIPGFNGFGIVTPDQPVLCEDVVRCTGDAVALVAAESLEAAEEAINLIEVDYEPLEPVTDAEAAMIQGAPQLHPDGNIHSHVTIVNGDIDKGFEEADFIFENTFYSPRQMHAFIETEGGWGKLEEDGSLTIQCPAQYGHRDKLQIARALALNPERIHVYSSPNGGGFGGKDEITVQIYLALLAQNTDGRPVKIHLSREESVIAGIKRHPFKVTVKTGAKKDGTLIANKVRAVADTGAYASLGGAVTALAIEHASGPYKIPNVDMEGFCVYTNNGIAGAFRGFGVNQVCVGIETHIDMLAEKTGLDPIEIRKKNAYLQGDRSSLGHVVSSSVGTIETLMEAEECDLWVNRELYKSQVSEPWKKRGVAAATSFHGVGMGIGTPDYGAATIELLKDGRFKVGVAIEEIGTGNGTVYAQVAAECLRCEVDNIAVIQGDTKETLDSGTISASRSTYTGGRAIATAAPNMITLLTEAAAEILNVSKSEIELADNKLIVAGDESQSVNYKQIYEKLYEQHRSMRVEGHFYLPREKKELKNSGGAPHHLYGYMTHVVMVEVDTLTGETDVLHVVAIPDVGKVLNPQGLEGQSEGGAVMGIGYTLYEDILIEEGYHKTKNFTDYIIPTIRETPIIETIPVESNEKSGPFGAKGIAEVVMIPIIPAIMAAIHDATGARINHLPATPERIYKAIQETKKQTLVSR</sequence>
<dbReference type="Gene3D" id="3.30.365.10">
    <property type="entry name" value="Aldehyde oxidase/xanthine dehydrogenase, molybdopterin binding domain"/>
    <property type="match status" value="4"/>
</dbReference>
<keyword evidence="3" id="KW-1185">Reference proteome</keyword>
<comment type="caution">
    <text evidence="2">The sequence shown here is derived from an EMBL/GenBank/DDBJ whole genome shotgun (WGS) entry which is preliminary data.</text>
</comment>
<name>A0A265N753_9BACI</name>
<proteinExistence type="predicted"/>
<evidence type="ECO:0000313" key="3">
    <source>
        <dbReference type="Proteomes" id="UP000216498"/>
    </source>
</evidence>
<protein>
    <submittedName>
        <fullName evidence="2">Oxidoreductase</fullName>
    </submittedName>
</protein>
<dbReference type="PANTHER" id="PTHR11908:SF157">
    <property type="entry name" value="XANTHINE DEHYDROGENASE SUBUNIT D-RELATED"/>
    <property type="match status" value="1"/>
</dbReference>
<reference evidence="2 3" key="1">
    <citation type="submission" date="2017-08" db="EMBL/GenBank/DDBJ databases">
        <title>Virgibacillus indicus sp. nov. and Virgibacillus profoundi sp. nov, two moderately halophilic bacteria isolated from marine sediment by using the Microfluidic Streak Plate.</title>
        <authorList>
            <person name="Xu B."/>
            <person name="Hu B."/>
            <person name="Wang J."/>
            <person name="Zhu Y."/>
            <person name="Huang L."/>
            <person name="Du W."/>
            <person name="Huang Y."/>
        </authorList>
    </citation>
    <scope>NUCLEOTIDE SEQUENCE [LARGE SCALE GENOMIC DNA]</scope>
    <source>
        <strain evidence="2 3">IO3-P2-C2</strain>
    </source>
</reference>
<dbReference type="Pfam" id="PF20256">
    <property type="entry name" value="MoCoBD_2"/>
    <property type="match status" value="1"/>
</dbReference>